<dbReference type="AlphaFoldDB" id="A0A834W3D2"/>
<keyword evidence="2" id="KW-1185">Reference proteome</keyword>
<sequence>MLGCKPAETPMETNYMTRFSQESPLVDTRRTPRGSISNSEIFEVSTWKGKKQSMVARSIAEAKFRALSQGICEGIWLKRLLSELRIQVNSPMEVKCDNLAAISIAKHPVHRDRTKHVEIDRHFIKENLDSGNINLSHTPSHLQVADILTKSLCGTKFEELSAKLGMINIMSAA</sequence>
<dbReference type="PANTHER" id="PTHR11439">
    <property type="entry name" value="GAG-POL-RELATED RETROTRANSPOSON"/>
    <property type="match status" value="1"/>
</dbReference>
<dbReference type="PANTHER" id="PTHR11439:SF463">
    <property type="entry name" value="REVERSE TRANSCRIPTASE TY1_COPIA-TYPE DOMAIN-CONTAINING PROTEIN"/>
    <property type="match status" value="1"/>
</dbReference>
<dbReference type="EMBL" id="JAAIUW010000012">
    <property type="protein sequence ID" value="KAF7808012.1"/>
    <property type="molecule type" value="Genomic_DNA"/>
</dbReference>
<dbReference type="CDD" id="cd09272">
    <property type="entry name" value="RNase_HI_RT_Ty1"/>
    <property type="match status" value="1"/>
</dbReference>
<accession>A0A834W3D2</accession>
<protein>
    <submittedName>
        <fullName evidence="1">Retrovirus-related Pol polyprotein from transposon RE2</fullName>
    </submittedName>
</protein>
<comment type="caution">
    <text evidence="1">The sequence shown here is derived from an EMBL/GenBank/DDBJ whole genome shotgun (WGS) entry which is preliminary data.</text>
</comment>
<dbReference type="Proteomes" id="UP000634136">
    <property type="component" value="Unassembled WGS sequence"/>
</dbReference>
<evidence type="ECO:0000313" key="1">
    <source>
        <dbReference type="EMBL" id="KAF7808012.1"/>
    </source>
</evidence>
<reference evidence="1" key="1">
    <citation type="submission" date="2020-09" db="EMBL/GenBank/DDBJ databases">
        <title>Genome-Enabled Discovery of Anthraquinone Biosynthesis in Senna tora.</title>
        <authorList>
            <person name="Kang S.-H."/>
            <person name="Pandey R.P."/>
            <person name="Lee C.-M."/>
            <person name="Sim J.-S."/>
            <person name="Jeong J.-T."/>
            <person name="Choi B.-S."/>
            <person name="Jung M."/>
            <person name="Ginzburg D."/>
            <person name="Zhao K."/>
            <person name="Won S.Y."/>
            <person name="Oh T.-J."/>
            <person name="Yu Y."/>
            <person name="Kim N.-H."/>
            <person name="Lee O.R."/>
            <person name="Lee T.-H."/>
            <person name="Bashyal P."/>
            <person name="Kim T.-S."/>
            <person name="Lee W.-H."/>
            <person name="Kawkins C."/>
            <person name="Kim C.-K."/>
            <person name="Kim J.S."/>
            <person name="Ahn B.O."/>
            <person name="Rhee S.Y."/>
            <person name="Sohng J.K."/>
        </authorList>
    </citation>
    <scope>NUCLEOTIDE SEQUENCE</scope>
    <source>
        <tissue evidence="1">Leaf</tissue>
    </source>
</reference>
<evidence type="ECO:0000313" key="2">
    <source>
        <dbReference type="Proteomes" id="UP000634136"/>
    </source>
</evidence>
<proteinExistence type="predicted"/>
<name>A0A834W3D2_9FABA</name>
<organism evidence="1 2">
    <name type="scientific">Senna tora</name>
    <dbReference type="NCBI Taxonomy" id="362788"/>
    <lineage>
        <taxon>Eukaryota</taxon>
        <taxon>Viridiplantae</taxon>
        <taxon>Streptophyta</taxon>
        <taxon>Embryophyta</taxon>
        <taxon>Tracheophyta</taxon>
        <taxon>Spermatophyta</taxon>
        <taxon>Magnoliopsida</taxon>
        <taxon>eudicotyledons</taxon>
        <taxon>Gunneridae</taxon>
        <taxon>Pentapetalae</taxon>
        <taxon>rosids</taxon>
        <taxon>fabids</taxon>
        <taxon>Fabales</taxon>
        <taxon>Fabaceae</taxon>
        <taxon>Caesalpinioideae</taxon>
        <taxon>Cassia clade</taxon>
        <taxon>Senna</taxon>
    </lineage>
</organism>
<dbReference type="OrthoDB" id="414945at2759"/>
<gene>
    <name evidence="1" type="ORF">G2W53_040173</name>
</gene>